<evidence type="ECO:0000256" key="1">
    <source>
        <dbReference type="ARBA" id="ARBA00022801"/>
    </source>
</evidence>
<dbReference type="InterPro" id="IPR029058">
    <property type="entry name" value="AB_hydrolase_fold"/>
</dbReference>
<dbReference type="GO" id="GO:0106435">
    <property type="term" value="F:carboxylesterase activity"/>
    <property type="evidence" value="ECO:0007669"/>
    <property type="project" value="UniProtKB-EC"/>
</dbReference>
<evidence type="ECO:0000313" key="4">
    <source>
        <dbReference type="Proteomes" id="UP000318017"/>
    </source>
</evidence>
<gene>
    <name evidence="3" type="primary">nlhH_6</name>
    <name evidence="3" type="ORF">Q31a_28970</name>
</gene>
<name>A0A518G7K8_9BACT</name>
<dbReference type="InterPro" id="IPR049492">
    <property type="entry name" value="BD-FAE-like_dom"/>
</dbReference>
<dbReference type="SUPFAM" id="SSF53474">
    <property type="entry name" value="alpha/beta-Hydrolases"/>
    <property type="match status" value="1"/>
</dbReference>
<dbReference type="EC" id="3.1.1.1" evidence="3"/>
<dbReference type="EMBL" id="CP036298">
    <property type="protein sequence ID" value="QDV24577.1"/>
    <property type="molecule type" value="Genomic_DNA"/>
</dbReference>
<dbReference type="OrthoDB" id="9806180at2"/>
<dbReference type="Proteomes" id="UP000318017">
    <property type="component" value="Chromosome"/>
</dbReference>
<dbReference type="KEGG" id="ahel:Q31a_28970"/>
<organism evidence="3 4">
    <name type="scientific">Aureliella helgolandensis</name>
    <dbReference type="NCBI Taxonomy" id="2527968"/>
    <lineage>
        <taxon>Bacteria</taxon>
        <taxon>Pseudomonadati</taxon>
        <taxon>Planctomycetota</taxon>
        <taxon>Planctomycetia</taxon>
        <taxon>Pirellulales</taxon>
        <taxon>Pirellulaceae</taxon>
        <taxon>Aureliella</taxon>
    </lineage>
</organism>
<protein>
    <submittedName>
        <fullName evidence="3">Carboxylesterase NlhH</fullName>
        <ecNumber evidence="3">3.1.1.1</ecNumber>
    </submittedName>
</protein>
<dbReference type="AlphaFoldDB" id="A0A518G7K8"/>
<evidence type="ECO:0000259" key="2">
    <source>
        <dbReference type="Pfam" id="PF20434"/>
    </source>
</evidence>
<dbReference type="Pfam" id="PF20434">
    <property type="entry name" value="BD-FAE"/>
    <property type="match status" value="1"/>
</dbReference>
<dbReference type="Gene3D" id="3.40.50.1820">
    <property type="entry name" value="alpha/beta hydrolase"/>
    <property type="match status" value="1"/>
</dbReference>
<proteinExistence type="predicted"/>
<dbReference type="PANTHER" id="PTHR48081">
    <property type="entry name" value="AB HYDROLASE SUPERFAMILY PROTEIN C4A8.06C"/>
    <property type="match status" value="1"/>
</dbReference>
<reference evidence="3 4" key="1">
    <citation type="submission" date="2019-02" db="EMBL/GenBank/DDBJ databases">
        <title>Deep-cultivation of Planctomycetes and their phenomic and genomic characterization uncovers novel biology.</title>
        <authorList>
            <person name="Wiegand S."/>
            <person name="Jogler M."/>
            <person name="Boedeker C."/>
            <person name="Pinto D."/>
            <person name="Vollmers J."/>
            <person name="Rivas-Marin E."/>
            <person name="Kohn T."/>
            <person name="Peeters S.H."/>
            <person name="Heuer A."/>
            <person name="Rast P."/>
            <person name="Oberbeckmann S."/>
            <person name="Bunk B."/>
            <person name="Jeske O."/>
            <person name="Meyerdierks A."/>
            <person name="Storesund J.E."/>
            <person name="Kallscheuer N."/>
            <person name="Luecker S."/>
            <person name="Lage O.M."/>
            <person name="Pohl T."/>
            <person name="Merkel B.J."/>
            <person name="Hornburger P."/>
            <person name="Mueller R.-W."/>
            <person name="Bruemmer F."/>
            <person name="Labrenz M."/>
            <person name="Spormann A.M."/>
            <person name="Op den Camp H."/>
            <person name="Overmann J."/>
            <person name="Amann R."/>
            <person name="Jetten M.S.M."/>
            <person name="Mascher T."/>
            <person name="Medema M.H."/>
            <person name="Devos D.P."/>
            <person name="Kaster A.-K."/>
            <person name="Ovreas L."/>
            <person name="Rohde M."/>
            <person name="Galperin M.Y."/>
            <person name="Jogler C."/>
        </authorList>
    </citation>
    <scope>NUCLEOTIDE SEQUENCE [LARGE SCALE GENOMIC DNA]</scope>
    <source>
        <strain evidence="3 4">Q31a</strain>
    </source>
</reference>
<accession>A0A518G7K8</accession>
<dbReference type="InterPro" id="IPR050300">
    <property type="entry name" value="GDXG_lipolytic_enzyme"/>
</dbReference>
<sequence>MHRFSALLFLGLVSLAQVDPLRAQPAVVVEAVVAEKSPEPEVGYQTVLDVFYRESLSSDDYARERCHLDLYYPTHVEQFPTVVWFHGGGLTGGGRSVPQRLREKGIAVVAVDYRLGPKVKAPVYIEDAAAAVAWTFDNIAQYGGSPERIFVSGHSAGGYLTSMVGLDKQWLSAHDIDADQLAGLIPFSGQVITHFTVRKEQGIGANQPTIDRFAPLFHVRSDSPPMLIISGDRELEMRGRYEENAYFWRMMQVVGHPDTRLLELDGYDHSGMADPAYPLLLKFISRISKES</sequence>
<dbReference type="RefSeq" id="WP_145078363.1">
    <property type="nucleotide sequence ID" value="NZ_CP036298.1"/>
</dbReference>
<dbReference type="PANTHER" id="PTHR48081:SF9">
    <property type="entry name" value="CARBOXYLESTERASE"/>
    <property type="match status" value="1"/>
</dbReference>
<keyword evidence="4" id="KW-1185">Reference proteome</keyword>
<keyword evidence="1 3" id="KW-0378">Hydrolase</keyword>
<evidence type="ECO:0000313" key="3">
    <source>
        <dbReference type="EMBL" id="QDV24577.1"/>
    </source>
</evidence>
<feature type="domain" description="BD-FAE-like" evidence="2">
    <location>
        <begin position="68"/>
        <end position="169"/>
    </location>
</feature>